<keyword evidence="2" id="KW-0472">Membrane</keyword>
<evidence type="ECO:0000313" key="3">
    <source>
        <dbReference type="EMBL" id="KDN85429.1"/>
    </source>
</evidence>
<evidence type="ECO:0000256" key="1">
    <source>
        <dbReference type="SAM" id="MobiDB-lite"/>
    </source>
</evidence>
<dbReference type="EMBL" id="JNBY01000084">
    <property type="protein sequence ID" value="KDN85429.1"/>
    <property type="molecule type" value="Genomic_DNA"/>
</dbReference>
<evidence type="ECO:0000256" key="2">
    <source>
        <dbReference type="SAM" id="Phobius"/>
    </source>
</evidence>
<keyword evidence="2" id="KW-1133">Transmembrane helix</keyword>
<gene>
    <name evidence="3" type="ORF">KCH_28250</name>
</gene>
<evidence type="ECO:0000313" key="4">
    <source>
        <dbReference type="Proteomes" id="UP000027178"/>
    </source>
</evidence>
<organism evidence="3 4">
    <name type="scientific">Kitasatospora cheerisanensis KCTC 2395</name>
    <dbReference type="NCBI Taxonomy" id="1348663"/>
    <lineage>
        <taxon>Bacteria</taxon>
        <taxon>Bacillati</taxon>
        <taxon>Actinomycetota</taxon>
        <taxon>Actinomycetes</taxon>
        <taxon>Kitasatosporales</taxon>
        <taxon>Streptomycetaceae</taxon>
        <taxon>Kitasatospora</taxon>
    </lineage>
</organism>
<feature type="compositionally biased region" description="Gly residues" evidence="1">
    <location>
        <begin position="220"/>
        <end position="238"/>
    </location>
</feature>
<protein>
    <submittedName>
        <fullName evidence="3">Uncharacterized protein</fullName>
    </submittedName>
</protein>
<dbReference type="HOGENOM" id="CLU_929938_0_0_11"/>
<proteinExistence type="predicted"/>
<reference evidence="3 4" key="1">
    <citation type="submission" date="2014-05" db="EMBL/GenBank/DDBJ databases">
        <title>Draft Genome Sequence of Kitasatospora cheerisanensis KCTC 2395.</title>
        <authorList>
            <person name="Nam D.H."/>
        </authorList>
    </citation>
    <scope>NUCLEOTIDE SEQUENCE [LARGE SCALE GENOMIC DNA]</scope>
    <source>
        <strain evidence="3 4">KCTC 2395</strain>
    </source>
</reference>
<keyword evidence="2" id="KW-0812">Transmembrane</keyword>
<feature type="region of interest" description="Disordered" evidence="1">
    <location>
        <begin position="220"/>
        <end position="255"/>
    </location>
</feature>
<name>A0A066YZK9_9ACTN</name>
<comment type="caution">
    <text evidence="3">The sequence shown here is derived from an EMBL/GenBank/DDBJ whole genome shotgun (WGS) entry which is preliminary data.</text>
</comment>
<sequence>MVGGDGAAGAGGARGGGVPGAADGCGGQADGGRAVAGAAAGTAVALGGGCAGVGPVGLGRSGGEGAGLGRGAAAESAGRVRALEGGAVGGPLRGPGGDARSFGVRLPGDGGLGRPVAELELGCRQRAFAARKVRRTEWVRPAGGPVRGRLCVAPGPDVGGPADVGPAVCGCLARGGVGAAVRAAVRLAAGGGEPGVPAAGGWGVRELGGGLEGGAADRGVGGVGGPAAGGVRGGGGGAPHRDDVGGDDGPSRRSGGDACGGAVGFVPGVGFAVPAAAVLGAVLGLSRHRPRAEPPPSSG</sequence>
<keyword evidence="4" id="KW-1185">Reference proteome</keyword>
<dbReference type="Proteomes" id="UP000027178">
    <property type="component" value="Unassembled WGS sequence"/>
</dbReference>
<accession>A0A066YZK9</accession>
<feature type="compositionally biased region" description="Basic and acidic residues" evidence="1">
    <location>
        <begin position="239"/>
        <end position="255"/>
    </location>
</feature>
<dbReference type="AlphaFoldDB" id="A0A066YZK9"/>
<feature type="transmembrane region" description="Helical" evidence="2">
    <location>
        <begin position="262"/>
        <end position="285"/>
    </location>
</feature>